<dbReference type="RefSeq" id="WP_240985361.1">
    <property type="nucleotide sequence ID" value="NZ_CDGJ01000078.1"/>
</dbReference>
<sequence>MDGWHFLVFTSALRYVVPVSTQDLGEALKALRRFPHLPEKQVLRATLIHRPQEMNAFELVWQAVFNRAPLAEERKGNPGSAPAQASGPGELGQGRGSGGVSLQAGRPSFAKVRALLAGWDRTVPEVALEETVRQLLGEAGAHTWLNAQELAFSRGQTTADDFEEARNHLESLAEALRRELKIRNIELDNSWESLHRESWQHKPLLGLTAEERSLVQTAIRQWGRRLAVRPGWRFSPTRRGALDLRATVREASRNDGRAFHLHYRRRLPRIPELVVLCDVSNSVAPYAEFLLFLVARLRANFRRVRLFFFIDTLWDVPAEIWDDDLQDLSPAIQSWSGKASSGFSDYGRVFRQLAENVLPEISALSTLLILGDGRNNFRPAQAEYLAEIEQNVRSILWLNPLNPEEWLARDNALPSYRPYCRAVYRCRTVQDLHLIAGALLR</sequence>
<dbReference type="Pfam" id="PF05762">
    <property type="entry name" value="VWA_CoxE"/>
    <property type="match status" value="1"/>
</dbReference>
<dbReference type="EMBL" id="LR746496">
    <property type="protein sequence ID" value="CAA7601897.1"/>
    <property type="molecule type" value="Genomic_DNA"/>
</dbReference>
<accession>A0A8S0XXP9</accession>
<dbReference type="Proteomes" id="UP000836597">
    <property type="component" value="Chromosome"/>
</dbReference>
<dbReference type="InterPro" id="IPR008912">
    <property type="entry name" value="Uncharacterised_CoxE"/>
</dbReference>
<reference evidence="3" key="1">
    <citation type="submission" date="2014-11" db="EMBL/GenBank/DDBJ databases">
        <authorList>
            <person name="Hornung B.V."/>
        </authorList>
    </citation>
    <scope>NUCLEOTIDE SEQUENCE</scope>
    <source>
        <strain evidence="3">INE</strain>
    </source>
</reference>
<dbReference type="PANTHER" id="PTHR39338">
    <property type="entry name" value="BLL5662 PROTEIN-RELATED"/>
    <property type="match status" value="1"/>
</dbReference>
<dbReference type="KEGG" id="aacx:DEACI_2568"/>
<proteinExistence type="predicted"/>
<dbReference type="AlphaFoldDB" id="A0A8S0XXP9"/>
<evidence type="ECO:0000256" key="1">
    <source>
        <dbReference type="SAM" id="MobiDB-lite"/>
    </source>
</evidence>
<reference evidence="2" key="2">
    <citation type="submission" date="2020-01" db="EMBL/GenBank/DDBJ databases">
        <authorList>
            <person name="Hornung B."/>
        </authorList>
    </citation>
    <scope>NUCLEOTIDE SEQUENCE</scope>
    <source>
        <strain evidence="2">PacBioINE</strain>
    </source>
</reference>
<dbReference type="EMBL" id="CDGJ01000078">
    <property type="protein sequence ID" value="CEJ08259.1"/>
    <property type="molecule type" value="Genomic_DNA"/>
</dbReference>
<gene>
    <name evidence="2" type="ORF">DEACI_2568</name>
    <name evidence="3" type="ORF">DEACI_2735</name>
</gene>
<organism evidence="2">
    <name type="scientific">Acididesulfobacillus acetoxydans</name>
    <dbReference type="NCBI Taxonomy" id="1561005"/>
    <lineage>
        <taxon>Bacteria</taxon>
        <taxon>Bacillati</taxon>
        <taxon>Bacillota</taxon>
        <taxon>Clostridia</taxon>
        <taxon>Eubacteriales</taxon>
        <taxon>Peptococcaceae</taxon>
        <taxon>Acididesulfobacillus</taxon>
    </lineage>
</organism>
<evidence type="ECO:0000313" key="2">
    <source>
        <dbReference type="EMBL" id="CAA7601897.1"/>
    </source>
</evidence>
<feature type="compositionally biased region" description="Gly residues" evidence="1">
    <location>
        <begin position="89"/>
        <end position="99"/>
    </location>
</feature>
<evidence type="ECO:0000313" key="3">
    <source>
        <dbReference type="EMBL" id="CEJ08259.1"/>
    </source>
</evidence>
<name>A0A8S0XXP9_9FIRM</name>
<evidence type="ECO:0000313" key="4">
    <source>
        <dbReference type="Proteomes" id="UP001071230"/>
    </source>
</evidence>
<dbReference type="PANTHER" id="PTHR39338:SF7">
    <property type="entry name" value="BLL6692 PROTEIN"/>
    <property type="match status" value="1"/>
</dbReference>
<feature type="region of interest" description="Disordered" evidence="1">
    <location>
        <begin position="72"/>
        <end position="102"/>
    </location>
</feature>
<dbReference type="Proteomes" id="UP001071230">
    <property type="component" value="Unassembled WGS sequence"/>
</dbReference>
<protein>
    <submittedName>
        <fullName evidence="3">Protein containing von Willebrand factor type A (VWA) domain</fullName>
    </submittedName>
    <submittedName>
        <fullName evidence="2">VWA domain containing CoxE-like protein</fullName>
    </submittedName>
</protein>
<keyword evidence="4" id="KW-1185">Reference proteome</keyword>